<dbReference type="EMBL" id="VKGK01000016">
    <property type="protein sequence ID" value="TRY13749.1"/>
    <property type="molecule type" value="Genomic_DNA"/>
</dbReference>
<dbReference type="Pfam" id="PF11749">
    <property type="entry name" value="DUF3305"/>
    <property type="match status" value="1"/>
</dbReference>
<dbReference type="InterPro" id="IPR021736">
    <property type="entry name" value="DUF3305"/>
</dbReference>
<comment type="caution">
    <text evidence="1">The sequence shown here is derived from an EMBL/GenBank/DDBJ whole genome shotgun (WGS) entry which is preliminary data.</text>
</comment>
<dbReference type="AlphaFoldDB" id="A0A553JMQ9"/>
<dbReference type="Proteomes" id="UP000318126">
    <property type="component" value="Unassembled WGS sequence"/>
</dbReference>
<evidence type="ECO:0000313" key="1">
    <source>
        <dbReference type="EMBL" id="TRY13749.1"/>
    </source>
</evidence>
<name>A0A553JMQ9_SHEHA</name>
<sequence length="157" mass="17865">MQHTESLWPMHVSLKRIEKQVGRWTSVNWELDQFLPATHDAPEGSKIIVLELHKDERGSYRINLDMDNAMLYIVCDELEDGTWIPSMISADQNVAAGCLEGDTPVLNLLMPKAIACWIEAYITRHGEVEICAHRRKHVNRRKNEGPSNNSQFGQIGS</sequence>
<organism evidence="1 2">
    <name type="scientific">Shewanella hanedai</name>
    <name type="common">Alteromonas hanedai</name>
    <dbReference type="NCBI Taxonomy" id="25"/>
    <lineage>
        <taxon>Bacteria</taxon>
        <taxon>Pseudomonadati</taxon>
        <taxon>Pseudomonadota</taxon>
        <taxon>Gammaproteobacteria</taxon>
        <taxon>Alteromonadales</taxon>
        <taxon>Shewanellaceae</taxon>
        <taxon>Shewanella</taxon>
    </lineage>
</organism>
<dbReference type="OrthoDB" id="5586738at2"/>
<reference evidence="2" key="1">
    <citation type="submission" date="2019-07" db="EMBL/GenBank/DDBJ databases">
        <title>Shewanella sp. YLB-08 draft genomic sequence.</title>
        <authorList>
            <person name="Yu L."/>
        </authorList>
    </citation>
    <scope>NUCLEOTIDE SEQUENCE [LARGE SCALE GENOMIC DNA]</scope>
    <source>
        <strain evidence="2">JCM 20706</strain>
    </source>
</reference>
<protein>
    <submittedName>
        <fullName evidence="1">DUF3305 domain-containing protein</fullName>
    </submittedName>
</protein>
<evidence type="ECO:0000313" key="2">
    <source>
        <dbReference type="Proteomes" id="UP000318126"/>
    </source>
</evidence>
<dbReference type="RefSeq" id="WP_144040761.1">
    <property type="nucleotide sequence ID" value="NZ_BMPL01000016.1"/>
</dbReference>
<proteinExistence type="predicted"/>
<gene>
    <name evidence="1" type="ORF">FN961_13800</name>
</gene>
<keyword evidence="2" id="KW-1185">Reference proteome</keyword>
<accession>A0A553JMQ9</accession>